<keyword evidence="5 9" id="KW-0227">DNA damage</keyword>
<evidence type="ECO:0000256" key="4">
    <source>
        <dbReference type="ARBA" id="ARBA00022741"/>
    </source>
</evidence>
<dbReference type="PIRSF" id="PIRSF003128">
    <property type="entry name" value="RecN"/>
    <property type="match status" value="1"/>
</dbReference>
<feature type="coiled-coil region" evidence="10">
    <location>
        <begin position="164"/>
        <end position="357"/>
    </location>
</feature>
<dbReference type="KEGG" id="fia:NA23_05580"/>
<dbReference type="Pfam" id="PF02463">
    <property type="entry name" value="SMC_N"/>
    <property type="match status" value="1"/>
</dbReference>
<evidence type="ECO:0000256" key="8">
    <source>
        <dbReference type="ARBA" id="ARBA00033408"/>
    </source>
</evidence>
<keyword evidence="13" id="KW-1185">Reference proteome</keyword>
<dbReference type="GO" id="GO:0005524">
    <property type="term" value="F:ATP binding"/>
    <property type="evidence" value="ECO:0007669"/>
    <property type="project" value="UniProtKB-KW"/>
</dbReference>
<accession>A0AAI8CM62</accession>
<evidence type="ECO:0000313" key="12">
    <source>
        <dbReference type="EMBL" id="AMW32791.1"/>
    </source>
</evidence>
<dbReference type="InterPro" id="IPR003395">
    <property type="entry name" value="RecF/RecN/SMC_N"/>
</dbReference>
<dbReference type="AlphaFoldDB" id="A0AAI8CM62"/>
<gene>
    <name evidence="12" type="ORF">NA23_05580</name>
</gene>
<dbReference type="Gene3D" id="3.40.50.300">
    <property type="entry name" value="P-loop containing nucleotide triphosphate hydrolases"/>
    <property type="match status" value="2"/>
</dbReference>
<evidence type="ECO:0000256" key="7">
    <source>
        <dbReference type="ARBA" id="ARBA00023204"/>
    </source>
</evidence>
<dbReference type="Proteomes" id="UP000093740">
    <property type="component" value="Chromosome"/>
</dbReference>
<keyword evidence="10" id="KW-0175">Coiled coil</keyword>
<evidence type="ECO:0000256" key="9">
    <source>
        <dbReference type="PIRNR" id="PIRNR003128"/>
    </source>
</evidence>
<evidence type="ECO:0000259" key="11">
    <source>
        <dbReference type="Pfam" id="PF02463"/>
    </source>
</evidence>
<dbReference type="PANTHER" id="PTHR11059:SF0">
    <property type="entry name" value="DNA REPAIR PROTEIN RECN"/>
    <property type="match status" value="1"/>
</dbReference>
<protein>
    <recommendedName>
        <fullName evidence="3 9">DNA repair protein RecN</fullName>
    </recommendedName>
    <alternativeName>
        <fullName evidence="8 9">Recombination protein N</fullName>
    </alternativeName>
</protein>
<comment type="similarity">
    <text evidence="2 9">Belongs to the RecN family.</text>
</comment>
<sequence>MIELIHINEYVYLKDVDIYFSEGLNVITGETGTGKSLILDVIGSFLDYQNIRSETFSADMVLNLDMDFDEIGIRRGQHIFSVERKNKRLFYKVDGRLIGREQVQNILSNIITIHKQNSHMKLLDKDFILEVLDTVADNYELLEKYKELYENYQHVLKIIAGANKDSELKKLEELREKVNEIESAHLSEEEEQELEEKYKKALNLQTLLQNYSSVSQHLEEIENALRKIYSLIEDKYYEFLDTAVESVAELSNQISKELSKIEEMNLEEIENRLWVYKKLRRKYGPTTEDVIANLQKWLEEIKQIEKTIKILENAEEERLRLESELRSLAIQISERRKNAARNIVKSIERHLKDLNMNARIDFYFNQKDMARDGIDDVELVGSTLSTGPLYPLRKIASGGELSRLMLALELSLASTDVLVYDEIDAGIGGVTAVKLADKLSELSKKHQVIVVTHLPQIALKADKHLSLRRTGDTGTVVELDERARDEEIKRMFGGEEFIELLGDFASKENKRKGK</sequence>
<evidence type="ECO:0000313" key="13">
    <source>
        <dbReference type="Proteomes" id="UP000093740"/>
    </source>
</evidence>
<name>A0AAI8CM62_FERIS</name>
<dbReference type="GO" id="GO:0006281">
    <property type="term" value="P:DNA repair"/>
    <property type="evidence" value="ECO:0007669"/>
    <property type="project" value="UniProtKB-KW"/>
</dbReference>
<evidence type="ECO:0000256" key="2">
    <source>
        <dbReference type="ARBA" id="ARBA00009441"/>
    </source>
</evidence>
<reference evidence="12 13" key="1">
    <citation type="journal article" date="2015" name="Stand. Genomic Sci.">
        <title>Genome sequence of a native-feather degrading extremely thermophilic Eubacterium, Fervidobacterium islandicum AW-1.</title>
        <authorList>
            <person name="Lee Y.J."/>
            <person name="Jeong H."/>
            <person name="Park G.S."/>
            <person name="Kwak Y."/>
            <person name="Lee S.J."/>
            <person name="Lee S.J."/>
            <person name="Park M.K."/>
            <person name="Kim J.Y."/>
            <person name="Kang H.K."/>
            <person name="Shin J.H."/>
            <person name="Lee D.W."/>
        </authorList>
    </citation>
    <scope>NUCLEOTIDE SEQUENCE [LARGE SCALE GENOMIC DNA]</scope>
    <source>
        <strain evidence="12 13">AW-1</strain>
    </source>
</reference>
<proteinExistence type="inferred from homology"/>
<dbReference type="SUPFAM" id="SSF52540">
    <property type="entry name" value="P-loop containing nucleoside triphosphate hydrolases"/>
    <property type="match status" value="1"/>
</dbReference>
<dbReference type="InterPro" id="IPR004604">
    <property type="entry name" value="DNA_recomb/repair_RecN"/>
</dbReference>
<evidence type="ECO:0000256" key="3">
    <source>
        <dbReference type="ARBA" id="ARBA00021315"/>
    </source>
</evidence>
<keyword evidence="7 9" id="KW-0234">DNA repair</keyword>
<evidence type="ECO:0000256" key="10">
    <source>
        <dbReference type="SAM" id="Coils"/>
    </source>
</evidence>
<dbReference type="GO" id="GO:0006310">
    <property type="term" value="P:DNA recombination"/>
    <property type="evidence" value="ECO:0007669"/>
    <property type="project" value="InterPro"/>
</dbReference>
<comment type="function">
    <text evidence="1 9">May be involved in recombinational repair of damaged DNA.</text>
</comment>
<feature type="domain" description="RecF/RecN/SMC N-terminal" evidence="11">
    <location>
        <begin position="4"/>
        <end position="469"/>
    </location>
</feature>
<evidence type="ECO:0000256" key="5">
    <source>
        <dbReference type="ARBA" id="ARBA00022763"/>
    </source>
</evidence>
<keyword evidence="6" id="KW-0067">ATP-binding</keyword>
<evidence type="ECO:0000256" key="6">
    <source>
        <dbReference type="ARBA" id="ARBA00022840"/>
    </source>
</evidence>
<keyword evidence="4" id="KW-0547">Nucleotide-binding</keyword>
<dbReference type="InterPro" id="IPR027417">
    <property type="entry name" value="P-loop_NTPase"/>
</dbReference>
<dbReference type="RefSeq" id="WP_033191819.1">
    <property type="nucleotide sequence ID" value="NZ_CP014334.2"/>
</dbReference>
<evidence type="ECO:0000256" key="1">
    <source>
        <dbReference type="ARBA" id="ARBA00003618"/>
    </source>
</evidence>
<dbReference type="PANTHER" id="PTHR11059">
    <property type="entry name" value="DNA REPAIR PROTEIN RECN"/>
    <property type="match status" value="1"/>
</dbReference>
<dbReference type="EMBL" id="CP014334">
    <property type="protein sequence ID" value="AMW32791.1"/>
    <property type="molecule type" value="Genomic_DNA"/>
</dbReference>
<organism evidence="12 13">
    <name type="scientific">Fervidobacterium islandicum</name>
    <dbReference type="NCBI Taxonomy" id="2423"/>
    <lineage>
        <taxon>Bacteria</taxon>
        <taxon>Thermotogati</taxon>
        <taxon>Thermotogota</taxon>
        <taxon>Thermotogae</taxon>
        <taxon>Thermotogales</taxon>
        <taxon>Fervidobacteriaceae</taxon>
        <taxon>Fervidobacterium</taxon>
    </lineage>
</organism>